<organism evidence="1 2">
    <name type="scientific">Saponaria officinalis</name>
    <name type="common">Common soapwort</name>
    <name type="synonym">Lychnis saponaria</name>
    <dbReference type="NCBI Taxonomy" id="3572"/>
    <lineage>
        <taxon>Eukaryota</taxon>
        <taxon>Viridiplantae</taxon>
        <taxon>Streptophyta</taxon>
        <taxon>Embryophyta</taxon>
        <taxon>Tracheophyta</taxon>
        <taxon>Spermatophyta</taxon>
        <taxon>Magnoliopsida</taxon>
        <taxon>eudicotyledons</taxon>
        <taxon>Gunneridae</taxon>
        <taxon>Pentapetalae</taxon>
        <taxon>Caryophyllales</taxon>
        <taxon>Caryophyllaceae</taxon>
        <taxon>Caryophylleae</taxon>
        <taxon>Saponaria</taxon>
    </lineage>
</organism>
<evidence type="ECO:0000313" key="1">
    <source>
        <dbReference type="EMBL" id="KAK9740363.1"/>
    </source>
</evidence>
<dbReference type="EMBL" id="JBDFQZ010000003">
    <property type="protein sequence ID" value="KAK9740363.1"/>
    <property type="molecule type" value="Genomic_DNA"/>
</dbReference>
<gene>
    <name evidence="1" type="ORF">RND81_03G029500</name>
</gene>
<proteinExistence type="predicted"/>
<evidence type="ECO:0000313" key="2">
    <source>
        <dbReference type="Proteomes" id="UP001443914"/>
    </source>
</evidence>
<keyword evidence="2" id="KW-1185">Reference proteome</keyword>
<accession>A0AAW1M2W8</accession>
<reference evidence="1" key="1">
    <citation type="submission" date="2024-03" db="EMBL/GenBank/DDBJ databases">
        <title>WGS assembly of Saponaria officinalis var. Norfolk2.</title>
        <authorList>
            <person name="Jenkins J."/>
            <person name="Shu S."/>
            <person name="Grimwood J."/>
            <person name="Barry K."/>
            <person name="Goodstein D."/>
            <person name="Schmutz J."/>
            <person name="Leebens-Mack J."/>
            <person name="Osbourn A."/>
        </authorList>
    </citation>
    <scope>NUCLEOTIDE SEQUENCE [LARGE SCALE GENOMIC DNA]</scope>
    <source>
        <strain evidence="1">JIC</strain>
    </source>
</reference>
<dbReference type="Proteomes" id="UP001443914">
    <property type="component" value="Unassembled WGS sequence"/>
</dbReference>
<comment type="caution">
    <text evidence="1">The sequence shown here is derived from an EMBL/GenBank/DDBJ whole genome shotgun (WGS) entry which is preliminary data.</text>
</comment>
<evidence type="ECO:0008006" key="3">
    <source>
        <dbReference type="Google" id="ProtNLM"/>
    </source>
</evidence>
<protein>
    <recommendedName>
        <fullName evidence="3">Reverse transcriptase zinc-binding domain-containing protein</fullName>
    </recommendedName>
</protein>
<sequence>MMCRDVLPVRSRLAHIGLSVTLDCCVFCCYQEDQAHLFYDCVYVRLVVTGVLKVMEIDFPVGVSCWLEWSQTIDADKSTRRVLLTLIKATLYWTWNQRNYARLERKLWRPEKLIKLICNDIVPRLRMYLRRKRCHSLEKWVQRLIIV</sequence>
<dbReference type="AlphaFoldDB" id="A0AAW1M2W8"/>
<name>A0AAW1M2W8_SAPOF</name>